<dbReference type="PANTHER" id="PTHR32308">
    <property type="entry name" value="LYASE BETA SUBUNIT, PUTATIVE (AFU_ORTHOLOGUE AFUA_4G13030)-RELATED"/>
    <property type="match status" value="1"/>
</dbReference>
<organism evidence="8">
    <name type="scientific">sediment metagenome</name>
    <dbReference type="NCBI Taxonomy" id="749907"/>
    <lineage>
        <taxon>unclassified sequences</taxon>
        <taxon>metagenomes</taxon>
        <taxon>ecological metagenomes</taxon>
    </lineage>
</organism>
<dbReference type="EMBL" id="ADZX01000516">
    <property type="protein sequence ID" value="EFK96304.1"/>
    <property type="molecule type" value="Genomic_DNA"/>
</dbReference>
<feature type="domain" description="HpcH/HpaI aldolase/citrate lyase" evidence="7">
    <location>
        <begin position="125"/>
        <end position="338"/>
    </location>
</feature>
<dbReference type="EC" id="4.1.-.-" evidence="8"/>
<reference evidence="8" key="1">
    <citation type="submission" date="2010-07" db="EMBL/GenBank/DDBJ databases">
        <authorList>
            <consortium name="CONSOLIDER consortium CSD2007-00005"/>
            <person name="Guazzaroni M.-E."/>
            <person name="Richter M."/>
            <person name="Garcia-Salamanca A."/>
            <person name="Yarza P."/>
            <person name="Ferrer M."/>
        </authorList>
    </citation>
    <scope>NUCLEOTIDE SEQUENCE</scope>
</reference>
<gene>
    <name evidence="8" type="ORF">LDC_1669</name>
</gene>
<evidence type="ECO:0000256" key="5">
    <source>
        <dbReference type="ARBA" id="ARBA00022723"/>
    </source>
</evidence>
<keyword evidence="5" id="KW-0479">Metal-binding</keyword>
<dbReference type="Gene3D" id="3.20.20.60">
    <property type="entry name" value="Phosphoenolpyruvate-binding domains"/>
    <property type="match status" value="1"/>
</dbReference>
<dbReference type="SUPFAM" id="SSF51621">
    <property type="entry name" value="Phosphoenolpyruvate/pyruvate domain"/>
    <property type="match status" value="1"/>
</dbReference>
<proteinExistence type="predicted"/>
<accession>D9PJG0</accession>
<comment type="cofactor">
    <cofactor evidence="1">
        <name>Mg(2+)</name>
        <dbReference type="ChEBI" id="CHEBI:18420"/>
    </cofactor>
</comment>
<dbReference type="GO" id="GO:0016829">
    <property type="term" value="F:lyase activity"/>
    <property type="evidence" value="ECO:0007669"/>
    <property type="project" value="UniProtKB-KW"/>
</dbReference>
<evidence type="ECO:0000256" key="2">
    <source>
        <dbReference type="ARBA" id="ARBA00004496"/>
    </source>
</evidence>
<dbReference type="Pfam" id="PF06857">
    <property type="entry name" value="ACP"/>
    <property type="match status" value="1"/>
</dbReference>
<keyword evidence="6" id="KW-0460">Magnesium</keyword>
<evidence type="ECO:0000256" key="6">
    <source>
        <dbReference type="ARBA" id="ARBA00022842"/>
    </source>
</evidence>
<evidence type="ECO:0000256" key="1">
    <source>
        <dbReference type="ARBA" id="ARBA00001946"/>
    </source>
</evidence>
<sequence length="414" mass="45673">MVNQANGEMNYSFAVTGNYGPKVRSDCEIILELRQEGGILIDLTSRVKTLYGESIKALCTDILRFFNIENAVLKINDSGALPFVISARLEAAVKQLSEVQKDYLPEIISENTCTTKRDRYRFSRLYLPGNTPGLMINAGLHSADGIILDLEDSVAPEKKDESRYLVRNALRQVNFYGAERMVRINQGDRGLEDLYYVIPHNVNLILIPKCETAESVKAVEHRIEEIMRHYGIDNEVFLMPVIESALGVENATSIARSSRSVIGLAIGLEDYTSDLGVSRTNEGKESFYARSRIVVAARASGIQPIDSVFSDLGDMEGLKATVLNSKAMGFEGMGCIHPRQIAVIREGFAPTKTEIEKSKEIVRAYEEARRRGLGVVALGSKMIDAPVVSRAKKMLGLAERLGLIKENPPGENGA</sequence>
<comment type="caution">
    <text evidence="8">The sequence shown here is derived from an EMBL/GenBank/DDBJ whole genome shotgun (WGS) entry which is preliminary data.</text>
</comment>
<dbReference type="InterPro" id="IPR040442">
    <property type="entry name" value="Pyrv_kinase-like_dom_sf"/>
</dbReference>
<keyword evidence="8" id="KW-0456">Lyase</keyword>
<dbReference type="GO" id="GO:0005737">
    <property type="term" value="C:cytoplasm"/>
    <property type="evidence" value="ECO:0007669"/>
    <property type="project" value="UniProtKB-SubCell"/>
</dbReference>
<protein>
    <submittedName>
        <fullName evidence="8">HpcH/HpaI aldolase</fullName>
        <ecNumber evidence="8">4.1.-.-</ecNumber>
    </submittedName>
</protein>
<dbReference type="InterPro" id="IPR005000">
    <property type="entry name" value="Aldolase/citrate-lyase_domain"/>
</dbReference>
<evidence type="ECO:0000259" key="7">
    <source>
        <dbReference type="Pfam" id="PF03328"/>
    </source>
</evidence>
<reference evidence="8" key="2">
    <citation type="journal article" date="2011" name="Microb. Ecol.">
        <title>Taxonomic and Functional Metagenomic Profiling of the Microbial Community in the Anoxic Sediment of a Sub-saline Shallow Lake (Laguna de Carrizo, Central Spain).</title>
        <authorList>
            <person name="Ferrer M."/>
            <person name="Guazzaroni M.E."/>
            <person name="Richter M."/>
            <person name="Garcia-Salamanca A."/>
            <person name="Yarza P."/>
            <person name="Suarez-Suarez A."/>
            <person name="Solano J."/>
            <person name="Alcaide M."/>
            <person name="van Dillewijn P."/>
            <person name="Molina-Henares M.A."/>
            <person name="Lopez-Cortes N."/>
            <person name="Al-Ramahi Y."/>
            <person name="Guerrero C."/>
            <person name="Acosta A."/>
            <person name="de Eugenio L.I."/>
            <person name="Martinez V."/>
            <person name="Marques S."/>
            <person name="Rojo F."/>
            <person name="Santero E."/>
            <person name="Genilloud O."/>
            <person name="Perez-Perez J."/>
            <person name="Rossello-Mora R."/>
            <person name="Ramos J.L."/>
        </authorList>
    </citation>
    <scope>NUCLEOTIDE SEQUENCE</scope>
</reference>
<evidence type="ECO:0000256" key="4">
    <source>
        <dbReference type="ARBA" id="ARBA00022553"/>
    </source>
</evidence>
<evidence type="ECO:0000256" key="3">
    <source>
        <dbReference type="ARBA" id="ARBA00022490"/>
    </source>
</evidence>
<dbReference type="Pfam" id="PF03328">
    <property type="entry name" value="HpcH_HpaI"/>
    <property type="match status" value="1"/>
</dbReference>
<keyword evidence="3" id="KW-0963">Cytoplasm</keyword>
<dbReference type="InterPro" id="IPR023439">
    <property type="entry name" value="Mal_deCO2ase/Cit_lyase_ACP"/>
</dbReference>
<keyword evidence="4" id="KW-0597">Phosphoprotein</keyword>
<comment type="subcellular location">
    <subcellularLocation>
        <location evidence="2">Cytoplasm</location>
    </subcellularLocation>
</comment>
<dbReference type="GO" id="GO:0000287">
    <property type="term" value="F:magnesium ion binding"/>
    <property type="evidence" value="ECO:0007669"/>
    <property type="project" value="TreeGrafter"/>
</dbReference>
<dbReference type="InterPro" id="IPR015813">
    <property type="entry name" value="Pyrv/PenolPyrv_kinase-like_dom"/>
</dbReference>
<name>D9PJG0_9ZZZZ</name>
<dbReference type="PANTHER" id="PTHR32308:SF0">
    <property type="entry name" value="HPCH_HPAI ALDOLASE_CITRATE LYASE DOMAIN-CONTAINING PROTEIN"/>
    <property type="match status" value="1"/>
</dbReference>
<dbReference type="AlphaFoldDB" id="D9PJG0"/>
<dbReference type="GO" id="GO:0006107">
    <property type="term" value="P:oxaloacetate metabolic process"/>
    <property type="evidence" value="ECO:0007669"/>
    <property type="project" value="TreeGrafter"/>
</dbReference>
<evidence type="ECO:0000313" key="8">
    <source>
        <dbReference type="EMBL" id="EFK96304.1"/>
    </source>
</evidence>